<dbReference type="InterPro" id="IPR024079">
    <property type="entry name" value="MetalloPept_cat_dom_sf"/>
</dbReference>
<dbReference type="STRING" id="1393122.SAMN05660895_0055"/>
<dbReference type="RefSeq" id="WP_092456084.1">
    <property type="nucleotide sequence ID" value="NZ_FPCJ01000001.1"/>
</dbReference>
<dbReference type="SUPFAM" id="SSF55486">
    <property type="entry name" value="Metalloproteases ('zincins'), catalytic domain"/>
    <property type="match status" value="1"/>
</dbReference>
<dbReference type="GO" id="GO:0004222">
    <property type="term" value="F:metalloendopeptidase activity"/>
    <property type="evidence" value="ECO:0007669"/>
    <property type="project" value="InterPro"/>
</dbReference>
<evidence type="ECO:0000259" key="8">
    <source>
        <dbReference type="Pfam" id="PF01431"/>
    </source>
</evidence>
<dbReference type="Gene3D" id="1.10.1380.10">
    <property type="entry name" value="Neutral endopeptidase , domain2"/>
    <property type="match status" value="1"/>
</dbReference>
<dbReference type="InterPro" id="IPR042089">
    <property type="entry name" value="Peptidase_M13_dom_2"/>
</dbReference>
<evidence type="ECO:0000313" key="10">
    <source>
        <dbReference type="EMBL" id="SFV27177.1"/>
    </source>
</evidence>
<comment type="similarity">
    <text evidence="2">Belongs to the peptidase M13 family.</text>
</comment>
<dbReference type="PRINTS" id="PR00786">
    <property type="entry name" value="NEPRILYSIN"/>
</dbReference>
<dbReference type="InterPro" id="IPR018497">
    <property type="entry name" value="Peptidase_M13_C"/>
</dbReference>
<keyword evidence="11" id="KW-1185">Reference proteome</keyword>
<dbReference type="GO" id="GO:0046872">
    <property type="term" value="F:metal ion binding"/>
    <property type="evidence" value="ECO:0007669"/>
    <property type="project" value="UniProtKB-KW"/>
</dbReference>
<dbReference type="Pfam" id="PF01431">
    <property type="entry name" value="Peptidase_M13"/>
    <property type="match status" value="1"/>
</dbReference>
<dbReference type="GO" id="GO:0016485">
    <property type="term" value="P:protein processing"/>
    <property type="evidence" value="ECO:0007669"/>
    <property type="project" value="TreeGrafter"/>
</dbReference>
<keyword evidence="3" id="KW-0645">Protease</keyword>
<organism evidence="10 11">
    <name type="scientific">Thermoflavifilum thermophilum</name>
    <dbReference type="NCBI Taxonomy" id="1393122"/>
    <lineage>
        <taxon>Bacteria</taxon>
        <taxon>Pseudomonadati</taxon>
        <taxon>Bacteroidota</taxon>
        <taxon>Chitinophagia</taxon>
        <taxon>Chitinophagales</taxon>
        <taxon>Chitinophagaceae</taxon>
        <taxon>Thermoflavifilum</taxon>
    </lineage>
</organism>
<evidence type="ECO:0000256" key="7">
    <source>
        <dbReference type="ARBA" id="ARBA00023049"/>
    </source>
</evidence>
<dbReference type="OrthoDB" id="9775677at2"/>
<dbReference type="PROSITE" id="PS51257">
    <property type="entry name" value="PROKAR_LIPOPROTEIN"/>
    <property type="match status" value="1"/>
</dbReference>
<evidence type="ECO:0000256" key="3">
    <source>
        <dbReference type="ARBA" id="ARBA00022670"/>
    </source>
</evidence>
<sequence length="676" mass="76848">MKRSHLALLCAGMLLASCGTHQEKQAQTFLDFTGMDTIVVPGDNFYLYANGNWLKHTEIPPTQSSWGTFIILRENALKNMRLILDSVANDKNLPEGSIAKKVGDLYASGMDSATVEKLGITPLQGDLQKIEQLKSPTDVLYFAAAEHRKGDDLLFRFYASPDDKNSSKMLAQFNQGGLGLPTRDYYFRTDSATKAVQQAYLQYVTRILTLSGEDSAKAREEAGKIMQLETALAKVSKSPVELRDPNANYHKLTLKQLTATTGIDWNSFLQQLGVTGQDTALVGQPEFYKGLAQQLKATPLPVWKAYLRFHLINNYAAYLSKPFVDASFDYYGRTLRGQREQQERWKRMCSMVDNEMGDGLGQLYVARFFPPAAKQRMMELVNNLQKTYEERIRNLDWMSDSTKQKAIQKLEAFTKKIGYPDKWKDYATVHIVRDSLIRNIQSCDEYEYNRMIAKIGKPVDRSEWFMTAPTVNAYYNPTFNEIVFPAGILQPPFFYQNGDDAVNYGAIGAVIGHEMTHGFDDEGRQYDADGNLRNWWTPQDSARFMQKAQLVIEQYNNSVILDSLHVNGKLTLGENIADIGGVAIAYAAFKNTPEGKSNQLIDGLTPDQRFFLSYAQIWRMKNTDKLARLRLQTDPHSPEMYRVNNPLSDLTAFYQAYNVQPGQKMYRPDSLRVHIW</sequence>
<evidence type="ECO:0000256" key="2">
    <source>
        <dbReference type="ARBA" id="ARBA00007357"/>
    </source>
</evidence>
<evidence type="ECO:0000256" key="6">
    <source>
        <dbReference type="ARBA" id="ARBA00022833"/>
    </source>
</evidence>
<evidence type="ECO:0000256" key="1">
    <source>
        <dbReference type="ARBA" id="ARBA00001947"/>
    </source>
</evidence>
<keyword evidence="4" id="KW-0479">Metal-binding</keyword>
<dbReference type="GO" id="GO:0005886">
    <property type="term" value="C:plasma membrane"/>
    <property type="evidence" value="ECO:0007669"/>
    <property type="project" value="TreeGrafter"/>
</dbReference>
<keyword evidence="7" id="KW-0482">Metalloprotease</keyword>
<dbReference type="EMBL" id="FPCJ01000001">
    <property type="protein sequence ID" value="SFV27177.1"/>
    <property type="molecule type" value="Genomic_DNA"/>
</dbReference>
<comment type="cofactor">
    <cofactor evidence="1">
        <name>Zn(2+)</name>
        <dbReference type="ChEBI" id="CHEBI:29105"/>
    </cofactor>
</comment>
<feature type="domain" description="Peptidase M13 N-terminal" evidence="9">
    <location>
        <begin position="41"/>
        <end position="420"/>
    </location>
</feature>
<evidence type="ECO:0000256" key="4">
    <source>
        <dbReference type="ARBA" id="ARBA00022723"/>
    </source>
</evidence>
<proteinExistence type="inferred from homology"/>
<dbReference type="CDD" id="cd08662">
    <property type="entry name" value="M13"/>
    <property type="match status" value="1"/>
</dbReference>
<dbReference type="Gene3D" id="3.40.390.10">
    <property type="entry name" value="Collagenase (Catalytic Domain)"/>
    <property type="match status" value="1"/>
</dbReference>
<reference evidence="11" key="1">
    <citation type="submission" date="2016-10" db="EMBL/GenBank/DDBJ databases">
        <authorList>
            <person name="Varghese N."/>
            <person name="Submissions S."/>
        </authorList>
    </citation>
    <scope>NUCLEOTIDE SEQUENCE [LARGE SCALE GENOMIC DNA]</scope>
    <source>
        <strain evidence="11">DSM 14807</strain>
    </source>
</reference>
<dbReference type="PROSITE" id="PS51885">
    <property type="entry name" value="NEPRILYSIN"/>
    <property type="match status" value="1"/>
</dbReference>
<dbReference type="AlphaFoldDB" id="A0A1I7MXM1"/>
<dbReference type="Proteomes" id="UP000199537">
    <property type="component" value="Unassembled WGS sequence"/>
</dbReference>
<keyword evidence="6" id="KW-0862">Zinc</keyword>
<accession>A0A1I7MXM1</accession>
<dbReference type="InterPro" id="IPR008753">
    <property type="entry name" value="Peptidase_M13_N"/>
</dbReference>
<name>A0A1I7MXM1_9BACT</name>
<feature type="domain" description="Peptidase M13 C-terminal" evidence="8">
    <location>
        <begin position="472"/>
        <end position="670"/>
    </location>
</feature>
<dbReference type="PANTHER" id="PTHR11733:SF167">
    <property type="entry name" value="FI17812P1-RELATED"/>
    <property type="match status" value="1"/>
</dbReference>
<protein>
    <submittedName>
        <fullName evidence="10">Putative endopeptidase</fullName>
    </submittedName>
</protein>
<evidence type="ECO:0000313" key="11">
    <source>
        <dbReference type="Proteomes" id="UP000199537"/>
    </source>
</evidence>
<gene>
    <name evidence="10" type="ORF">SAMN05660895_0055</name>
</gene>
<dbReference type="InterPro" id="IPR000718">
    <property type="entry name" value="Peptidase_M13"/>
</dbReference>
<dbReference type="PANTHER" id="PTHR11733">
    <property type="entry name" value="ZINC METALLOPROTEASE FAMILY M13 NEPRILYSIN-RELATED"/>
    <property type="match status" value="1"/>
</dbReference>
<evidence type="ECO:0000259" key="9">
    <source>
        <dbReference type="Pfam" id="PF05649"/>
    </source>
</evidence>
<keyword evidence="5" id="KW-0378">Hydrolase</keyword>
<dbReference type="Pfam" id="PF05649">
    <property type="entry name" value="Peptidase_M13_N"/>
    <property type="match status" value="1"/>
</dbReference>
<evidence type="ECO:0000256" key="5">
    <source>
        <dbReference type="ARBA" id="ARBA00022801"/>
    </source>
</evidence>